<proteinExistence type="predicted"/>
<sequence length="106" mass="11721">MKFIIIEPGKDGGLVPLTQSFPFCEDGGVVPLTLRKVRTDMGLSVTHERCKLLMTIAPVTDAKMGPIRVRSGKTMRIKTFESDDELGIIKIYAAFPMVHSLVTPPY</sequence>
<evidence type="ECO:0000313" key="1">
    <source>
        <dbReference type="EMBL" id="MED6164328.1"/>
    </source>
</evidence>
<gene>
    <name evidence="1" type="ORF">PIB30_088766</name>
</gene>
<accession>A0ABU6UXI8</accession>
<dbReference type="Proteomes" id="UP001341840">
    <property type="component" value="Unassembled WGS sequence"/>
</dbReference>
<name>A0ABU6UXI8_9FABA</name>
<comment type="caution">
    <text evidence="1">The sequence shown here is derived from an EMBL/GenBank/DDBJ whole genome shotgun (WGS) entry which is preliminary data.</text>
</comment>
<keyword evidence="2" id="KW-1185">Reference proteome</keyword>
<evidence type="ECO:0000313" key="2">
    <source>
        <dbReference type="Proteomes" id="UP001341840"/>
    </source>
</evidence>
<organism evidence="1 2">
    <name type="scientific">Stylosanthes scabra</name>
    <dbReference type="NCBI Taxonomy" id="79078"/>
    <lineage>
        <taxon>Eukaryota</taxon>
        <taxon>Viridiplantae</taxon>
        <taxon>Streptophyta</taxon>
        <taxon>Embryophyta</taxon>
        <taxon>Tracheophyta</taxon>
        <taxon>Spermatophyta</taxon>
        <taxon>Magnoliopsida</taxon>
        <taxon>eudicotyledons</taxon>
        <taxon>Gunneridae</taxon>
        <taxon>Pentapetalae</taxon>
        <taxon>rosids</taxon>
        <taxon>fabids</taxon>
        <taxon>Fabales</taxon>
        <taxon>Fabaceae</taxon>
        <taxon>Papilionoideae</taxon>
        <taxon>50 kb inversion clade</taxon>
        <taxon>dalbergioids sensu lato</taxon>
        <taxon>Dalbergieae</taxon>
        <taxon>Pterocarpus clade</taxon>
        <taxon>Stylosanthes</taxon>
    </lineage>
</organism>
<dbReference type="EMBL" id="JASCZI010122455">
    <property type="protein sequence ID" value="MED6164328.1"/>
    <property type="molecule type" value="Genomic_DNA"/>
</dbReference>
<protein>
    <submittedName>
        <fullName evidence="1">Uncharacterized protein</fullName>
    </submittedName>
</protein>
<reference evidence="1 2" key="1">
    <citation type="journal article" date="2023" name="Plants (Basel)">
        <title>Bridging the Gap: Combining Genomics and Transcriptomics Approaches to Understand Stylosanthes scabra, an Orphan Legume from the Brazilian Caatinga.</title>
        <authorList>
            <person name="Ferreira-Neto J.R.C."/>
            <person name="da Silva M.D."/>
            <person name="Binneck E."/>
            <person name="de Melo N.F."/>
            <person name="da Silva R.H."/>
            <person name="de Melo A.L.T.M."/>
            <person name="Pandolfi V."/>
            <person name="Bustamante F.O."/>
            <person name="Brasileiro-Vidal A.C."/>
            <person name="Benko-Iseppon A.M."/>
        </authorList>
    </citation>
    <scope>NUCLEOTIDE SEQUENCE [LARGE SCALE GENOMIC DNA]</scope>
    <source>
        <tissue evidence="1">Leaves</tissue>
    </source>
</reference>